<reference evidence="1" key="1">
    <citation type="journal article" date="2014" name="Front. Microbiol.">
        <title>High frequency of phylogenetically diverse reductive dehalogenase-homologous genes in deep subseafloor sedimentary metagenomes.</title>
        <authorList>
            <person name="Kawai M."/>
            <person name="Futagami T."/>
            <person name="Toyoda A."/>
            <person name="Takaki Y."/>
            <person name="Nishi S."/>
            <person name="Hori S."/>
            <person name="Arai W."/>
            <person name="Tsubouchi T."/>
            <person name="Morono Y."/>
            <person name="Uchiyama I."/>
            <person name="Ito T."/>
            <person name="Fujiyama A."/>
            <person name="Inagaki F."/>
            <person name="Takami H."/>
        </authorList>
    </citation>
    <scope>NUCLEOTIDE SEQUENCE</scope>
    <source>
        <strain evidence="1">Expedition CK06-06</strain>
    </source>
</reference>
<feature type="non-terminal residue" evidence="1">
    <location>
        <position position="58"/>
    </location>
</feature>
<protein>
    <recommendedName>
        <fullName evidence="2">VRR-NUC domain-containing protein</fullName>
    </recommendedName>
</protein>
<evidence type="ECO:0008006" key="2">
    <source>
        <dbReference type="Google" id="ProtNLM"/>
    </source>
</evidence>
<dbReference type="EMBL" id="BARS01031044">
    <property type="protein sequence ID" value="GAG27636.1"/>
    <property type="molecule type" value="Genomic_DNA"/>
</dbReference>
<dbReference type="AlphaFoldDB" id="X0XRX2"/>
<evidence type="ECO:0000313" key="1">
    <source>
        <dbReference type="EMBL" id="GAG27636.1"/>
    </source>
</evidence>
<dbReference type="Gene3D" id="3.40.1350.10">
    <property type="match status" value="1"/>
</dbReference>
<name>X0XRX2_9ZZZZ</name>
<dbReference type="InterPro" id="IPR011856">
    <property type="entry name" value="tRNA_endonuc-like_dom_sf"/>
</dbReference>
<gene>
    <name evidence="1" type="ORF">S01H1_48342</name>
</gene>
<sequence>MLERDVEQHLVKEIKKLGGKAYKFSSPNNRAVPDRLCCLPQGRKYLVECKAPGKDFSP</sequence>
<accession>X0XRX2</accession>
<dbReference type="GO" id="GO:0003676">
    <property type="term" value="F:nucleic acid binding"/>
    <property type="evidence" value="ECO:0007669"/>
    <property type="project" value="InterPro"/>
</dbReference>
<organism evidence="1">
    <name type="scientific">marine sediment metagenome</name>
    <dbReference type="NCBI Taxonomy" id="412755"/>
    <lineage>
        <taxon>unclassified sequences</taxon>
        <taxon>metagenomes</taxon>
        <taxon>ecological metagenomes</taxon>
    </lineage>
</organism>
<comment type="caution">
    <text evidence="1">The sequence shown here is derived from an EMBL/GenBank/DDBJ whole genome shotgun (WGS) entry which is preliminary data.</text>
</comment>
<proteinExistence type="predicted"/>